<accession>A0A2T7D9X9</accession>
<name>A0A2T7D9X9_9POAL</name>
<reference evidence="1 2" key="1">
    <citation type="submission" date="2018-04" db="EMBL/GenBank/DDBJ databases">
        <title>WGS assembly of Panicum hallii var. hallii HAL2.</title>
        <authorList>
            <person name="Lovell J."/>
            <person name="Jenkins J."/>
            <person name="Lowry D."/>
            <person name="Mamidi S."/>
            <person name="Sreedasyam A."/>
            <person name="Weng X."/>
            <person name="Barry K."/>
            <person name="Bonette J."/>
            <person name="Campitelli B."/>
            <person name="Daum C."/>
            <person name="Gordon S."/>
            <person name="Gould B."/>
            <person name="Lipzen A."/>
            <person name="MacQueen A."/>
            <person name="Palacio-Mejia J."/>
            <person name="Plott C."/>
            <person name="Shakirov E."/>
            <person name="Shu S."/>
            <person name="Yoshinaga Y."/>
            <person name="Zane M."/>
            <person name="Rokhsar D."/>
            <person name="Grimwood J."/>
            <person name="Schmutz J."/>
            <person name="Juenger T."/>
        </authorList>
    </citation>
    <scope>NUCLEOTIDE SEQUENCE [LARGE SCALE GENOMIC DNA]</scope>
    <source>
        <strain evidence="2">cv. HAL2</strain>
    </source>
</reference>
<dbReference type="OrthoDB" id="429467at2759"/>
<proteinExistence type="predicted"/>
<evidence type="ECO:0000313" key="2">
    <source>
        <dbReference type="Proteomes" id="UP000244336"/>
    </source>
</evidence>
<organism evidence="1 2">
    <name type="scientific">Panicum hallii var. hallii</name>
    <dbReference type="NCBI Taxonomy" id="1504633"/>
    <lineage>
        <taxon>Eukaryota</taxon>
        <taxon>Viridiplantae</taxon>
        <taxon>Streptophyta</taxon>
        <taxon>Embryophyta</taxon>
        <taxon>Tracheophyta</taxon>
        <taxon>Spermatophyta</taxon>
        <taxon>Magnoliopsida</taxon>
        <taxon>Liliopsida</taxon>
        <taxon>Poales</taxon>
        <taxon>Poaceae</taxon>
        <taxon>PACMAD clade</taxon>
        <taxon>Panicoideae</taxon>
        <taxon>Panicodae</taxon>
        <taxon>Paniceae</taxon>
        <taxon>Panicinae</taxon>
        <taxon>Panicum</taxon>
        <taxon>Panicum sect. Panicum</taxon>
    </lineage>
</organism>
<protein>
    <submittedName>
        <fullName evidence="1">Uncharacterized protein</fullName>
    </submittedName>
</protein>
<dbReference type="AlphaFoldDB" id="A0A2T7D9X9"/>
<dbReference type="Proteomes" id="UP000244336">
    <property type="component" value="Chromosome 6"/>
</dbReference>
<evidence type="ECO:0000313" key="1">
    <source>
        <dbReference type="EMBL" id="PUZ52396.1"/>
    </source>
</evidence>
<dbReference type="EMBL" id="CM009754">
    <property type="protein sequence ID" value="PUZ52396.1"/>
    <property type="molecule type" value="Genomic_DNA"/>
</dbReference>
<keyword evidence="2" id="KW-1185">Reference proteome</keyword>
<dbReference type="Gramene" id="PUZ52396">
    <property type="protein sequence ID" value="PUZ52396"/>
    <property type="gene ID" value="GQ55_6G266400"/>
</dbReference>
<sequence length="190" mass="21450">MAASKLRGIGSRIHVTLLSKRSMSFYKSRSGLLVPEGYERKNPYDEIRGLVTKVCARTTIVETITKYAAAAALGGCCSSVLLNMFRAKSHTFEDCVKAANENFITTPEHESSEEKFHKQLQEINEKLLMVQEDLKVLKAIWMIRILAKNFDPEVLSRVKQEDLHDPVQILKGEVNPIQVTLTKEEEVETA</sequence>
<gene>
    <name evidence="1" type="ORF">GQ55_6G266400</name>
</gene>